<comment type="caution">
    <text evidence="1">The sequence shown here is derived from an EMBL/GenBank/DDBJ whole genome shotgun (WGS) entry which is preliminary data.</text>
</comment>
<gene>
    <name evidence="1" type="ORF">LCGC14_2217640</name>
</gene>
<sequence>MADFGVDELRDLTRLKKMREGGYFESEGSVPM</sequence>
<feature type="non-terminal residue" evidence="1">
    <location>
        <position position="32"/>
    </location>
</feature>
<dbReference type="AlphaFoldDB" id="A0A0F9DBV8"/>
<protein>
    <submittedName>
        <fullName evidence="1">Uncharacterized protein</fullName>
    </submittedName>
</protein>
<accession>A0A0F9DBV8</accession>
<dbReference type="EMBL" id="LAZR01029565">
    <property type="protein sequence ID" value="KKL59208.1"/>
    <property type="molecule type" value="Genomic_DNA"/>
</dbReference>
<reference evidence="1" key="1">
    <citation type="journal article" date="2015" name="Nature">
        <title>Complex archaea that bridge the gap between prokaryotes and eukaryotes.</title>
        <authorList>
            <person name="Spang A."/>
            <person name="Saw J.H."/>
            <person name="Jorgensen S.L."/>
            <person name="Zaremba-Niedzwiedzka K."/>
            <person name="Martijn J."/>
            <person name="Lind A.E."/>
            <person name="van Eijk R."/>
            <person name="Schleper C."/>
            <person name="Guy L."/>
            <person name="Ettema T.J."/>
        </authorList>
    </citation>
    <scope>NUCLEOTIDE SEQUENCE</scope>
</reference>
<organism evidence="1">
    <name type="scientific">marine sediment metagenome</name>
    <dbReference type="NCBI Taxonomy" id="412755"/>
    <lineage>
        <taxon>unclassified sequences</taxon>
        <taxon>metagenomes</taxon>
        <taxon>ecological metagenomes</taxon>
    </lineage>
</organism>
<proteinExistence type="predicted"/>
<evidence type="ECO:0000313" key="1">
    <source>
        <dbReference type="EMBL" id="KKL59208.1"/>
    </source>
</evidence>
<name>A0A0F9DBV8_9ZZZZ</name>